<dbReference type="EMBL" id="WNDQ01000026">
    <property type="protein sequence ID" value="KAF1021070.1"/>
    <property type="molecule type" value="Genomic_DNA"/>
</dbReference>
<organism evidence="1 2">
    <name type="scientific">Paracidovorax wautersii</name>
    <dbReference type="NCBI Taxonomy" id="1177982"/>
    <lineage>
        <taxon>Bacteria</taxon>
        <taxon>Pseudomonadati</taxon>
        <taxon>Pseudomonadota</taxon>
        <taxon>Betaproteobacteria</taxon>
        <taxon>Burkholderiales</taxon>
        <taxon>Comamonadaceae</taxon>
        <taxon>Paracidovorax</taxon>
    </lineage>
</organism>
<evidence type="ECO:0000313" key="2">
    <source>
        <dbReference type="Proteomes" id="UP000461670"/>
    </source>
</evidence>
<dbReference type="Proteomes" id="UP000461670">
    <property type="component" value="Unassembled WGS sequence"/>
</dbReference>
<name>A0A7V8FNL9_9BURK</name>
<gene>
    <name evidence="1" type="ORF">GAK30_02094</name>
</gene>
<proteinExistence type="predicted"/>
<comment type="caution">
    <text evidence="1">The sequence shown here is derived from an EMBL/GenBank/DDBJ whole genome shotgun (WGS) entry which is preliminary data.</text>
</comment>
<dbReference type="AlphaFoldDB" id="A0A7V8FNL9"/>
<reference evidence="2" key="1">
    <citation type="journal article" date="2020" name="MBio">
        <title>Horizontal gene transfer to a defensive symbiont with a reduced genome amongst a multipartite beetle microbiome.</title>
        <authorList>
            <person name="Waterworth S.C."/>
            <person name="Florez L.V."/>
            <person name="Rees E.R."/>
            <person name="Hertweck C."/>
            <person name="Kaltenpoth M."/>
            <person name="Kwan J.C."/>
        </authorList>
    </citation>
    <scope>NUCLEOTIDE SEQUENCE [LARGE SCALE GENOMIC DNA]</scope>
</reference>
<sequence length="63" mass="6873">MFNKILSKIVSRQTAPANAGAAAHNSAQQLMEDAERFAGRTPHYASDLRRAAQAQLTLNSYLV</sequence>
<evidence type="ECO:0000313" key="1">
    <source>
        <dbReference type="EMBL" id="KAF1021070.1"/>
    </source>
</evidence>
<protein>
    <submittedName>
        <fullName evidence="1">Uncharacterized protein</fullName>
    </submittedName>
</protein>
<accession>A0A7V8FNL9</accession>